<keyword evidence="3" id="KW-1185">Reference proteome</keyword>
<dbReference type="InParanoid" id="A0A401H0N4"/>
<proteinExistence type="predicted"/>
<dbReference type="Pfam" id="PF11901">
    <property type="entry name" value="DM9"/>
    <property type="match status" value="1"/>
</dbReference>
<evidence type="ECO:0000313" key="3">
    <source>
        <dbReference type="Proteomes" id="UP000287166"/>
    </source>
</evidence>
<dbReference type="PANTHER" id="PTHR31649:SF1">
    <property type="entry name" value="FARNESOIC ACID O-METHYL TRANSFERASE DOMAIN-CONTAINING PROTEIN"/>
    <property type="match status" value="1"/>
</dbReference>
<dbReference type="OrthoDB" id="2142040at2759"/>
<feature type="compositionally biased region" description="Pro residues" evidence="1">
    <location>
        <begin position="35"/>
        <end position="45"/>
    </location>
</feature>
<reference evidence="2 3" key="1">
    <citation type="journal article" date="2018" name="Sci. Rep.">
        <title>Genome sequence of the cauliflower mushroom Sparassis crispa (Hanabiratake) and its association with beneficial usage.</title>
        <authorList>
            <person name="Kiyama R."/>
            <person name="Furutani Y."/>
            <person name="Kawaguchi K."/>
            <person name="Nakanishi T."/>
        </authorList>
    </citation>
    <scope>NUCLEOTIDE SEQUENCE [LARGE SCALE GENOMIC DNA]</scope>
</reference>
<organism evidence="2 3">
    <name type="scientific">Sparassis crispa</name>
    <dbReference type="NCBI Taxonomy" id="139825"/>
    <lineage>
        <taxon>Eukaryota</taxon>
        <taxon>Fungi</taxon>
        <taxon>Dikarya</taxon>
        <taxon>Basidiomycota</taxon>
        <taxon>Agaricomycotina</taxon>
        <taxon>Agaricomycetes</taxon>
        <taxon>Polyporales</taxon>
        <taxon>Sparassidaceae</taxon>
        <taxon>Sparassis</taxon>
    </lineage>
</organism>
<dbReference type="GeneID" id="38784913"/>
<feature type="region of interest" description="Disordered" evidence="1">
    <location>
        <begin position="1"/>
        <end position="51"/>
    </location>
</feature>
<accession>A0A401H0N4</accession>
<dbReference type="RefSeq" id="XP_027618909.1">
    <property type="nucleotide sequence ID" value="XM_027763108.1"/>
</dbReference>
<dbReference type="InterPro" id="IPR006616">
    <property type="entry name" value="DM9_repeat"/>
</dbReference>
<evidence type="ECO:0000313" key="2">
    <source>
        <dbReference type="EMBL" id="GBE87996.1"/>
    </source>
</evidence>
<dbReference type="STRING" id="139825.A0A401H0N4"/>
<dbReference type="PANTHER" id="PTHR31649">
    <property type="entry name" value="AGAP009604-PA"/>
    <property type="match status" value="1"/>
</dbReference>
<gene>
    <name evidence="2" type="ORF">SCP_1202220</name>
</gene>
<protein>
    <submittedName>
        <fullName evidence="2">Uncharacterized protein</fullName>
    </submittedName>
</protein>
<dbReference type="AlphaFoldDB" id="A0A401H0N4"/>
<sequence>MEPSFPQPYQSQIPEFPEPASRGVPGVPGGGSAPYSPPPYTPHQAPPSSGFRLALSTESALPPPAQLGPPVAHDADGRSPIYLGSALLPNAVHPCKVGPHLSPPCRVPYGGAEREHHGRYDLLPFDPATMEWVPTSRGLIPPGRRPIEGGYEESGKLYHALADIRGMKVPGKTGEHLHACNVAFGGGEVVVHENYAILCWK</sequence>
<comment type="caution">
    <text evidence="2">The sequence shown here is derived from an EMBL/GenBank/DDBJ whole genome shotgun (WGS) entry which is preliminary data.</text>
</comment>
<name>A0A401H0N4_9APHY</name>
<dbReference type="EMBL" id="BFAD01000012">
    <property type="protein sequence ID" value="GBE87996.1"/>
    <property type="molecule type" value="Genomic_DNA"/>
</dbReference>
<dbReference type="Proteomes" id="UP000287166">
    <property type="component" value="Unassembled WGS sequence"/>
</dbReference>
<evidence type="ECO:0000256" key="1">
    <source>
        <dbReference type="SAM" id="MobiDB-lite"/>
    </source>
</evidence>